<comment type="subcellular location">
    <subcellularLocation>
        <location evidence="1">Membrane</location>
        <topology evidence="1">Multi-pass membrane protein</topology>
    </subcellularLocation>
</comment>
<evidence type="ECO:0000313" key="13">
    <source>
        <dbReference type="Proteomes" id="UP001157353"/>
    </source>
</evidence>
<feature type="coiled-coil region" evidence="8">
    <location>
        <begin position="61"/>
        <end position="88"/>
    </location>
</feature>
<dbReference type="SMART" id="SM01358">
    <property type="entry name" value="HBM"/>
    <property type="match status" value="1"/>
</dbReference>
<organism evidence="12 13">
    <name type="scientific">Psychromonas marina</name>
    <dbReference type="NCBI Taxonomy" id="88364"/>
    <lineage>
        <taxon>Bacteria</taxon>
        <taxon>Pseudomonadati</taxon>
        <taxon>Pseudomonadota</taxon>
        <taxon>Gammaproteobacteria</taxon>
        <taxon>Alteromonadales</taxon>
        <taxon>Psychromonadaceae</taxon>
        <taxon>Psychromonas</taxon>
    </lineage>
</organism>
<dbReference type="InterPro" id="IPR004089">
    <property type="entry name" value="MCPsignal_dom"/>
</dbReference>
<keyword evidence="8" id="KW-0175">Coiled coil</keyword>
<dbReference type="PROSITE" id="PS50885">
    <property type="entry name" value="HAMP"/>
    <property type="match status" value="1"/>
</dbReference>
<evidence type="ECO:0000313" key="12">
    <source>
        <dbReference type="EMBL" id="GLS90581.1"/>
    </source>
</evidence>
<feature type="domain" description="Methyl-accepting transducer" evidence="10">
    <location>
        <begin position="347"/>
        <end position="583"/>
    </location>
</feature>
<keyword evidence="13" id="KW-1185">Reference proteome</keyword>
<keyword evidence="4 9" id="KW-0472">Membrane</keyword>
<dbReference type="InterPro" id="IPR032255">
    <property type="entry name" value="HBM"/>
</dbReference>
<gene>
    <name evidence="12" type="ORF">GCM10007916_16480</name>
</gene>
<dbReference type="Proteomes" id="UP001157353">
    <property type="component" value="Unassembled WGS sequence"/>
</dbReference>
<evidence type="ECO:0000256" key="4">
    <source>
        <dbReference type="ARBA" id="ARBA00023136"/>
    </source>
</evidence>
<evidence type="ECO:0000256" key="6">
    <source>
        <dbReference type="ARBA" id="ARBA00029447"/>
    </source>
</evidence>
<proteinExistence type="inferred from homology"/>
<evidence type="ECO:0000256" key="2">
    <source>
        <dbReference type="ARBA" id="ARBA00022692"/>
    </source>
</evidence>
<dbReference type="Pfam" id="PF00015">
    <property type="entry name" value="MCPsignal"/>
    <property type="match status" value="1"/>
</dbReference>
<keyword evidence="5 7" id="KW-0807">Transducer</keyword>
<evidence type="ECO:0000256" key="3">
    <source>
        <dbReference type="ARBA" id="ARBA00022989"/>
    </source>
</evidence>
<dbReference type="PROSITE" id="PS50111">
    <property type="entry name" value="CHEMOTAXIS_TRANSDUC_2"/>
    <property type="match status" value="1"/>
</dbReference>
<keyword evidence="3 9" id="KW-1133">Transmembrane helix</keyword>
<dbReference type="SMART" id="SM00283">
    <property type="entry name" value="MA"/>
    <property type="match status" value="1"/>
</dbReference>
<dbReference type="Gene3D" id="1.10.287.950">
    <property type="entry name" value="Methyl-accepting chemotaxis protein"/>
    <property type="match status" value="1"/>
</dbReference>
<evidence type="ECO:0000256" key="7">
    <source>
        <dbReference type="PROSITE-ProRule" id="PRU00284"/>
    </source>
</evidence>
<dbReference type="PRINTS" id="PR00260">
    <property type="entry name" value="CHEMTRNSDUCR"/>
</dbReference>
<name>A0ABQ6DZJ5_9GAMM</name>
<dbReference type="InterPro" id="IPR003660">
    <property type="entry name" value="HAMP_dom"/>
</dbReference>
<evidence type="ECO:0000256" key="5">
    <source>
        <dbReference type="ARBA" id="ARBA00023224"/>
    </source>
</evidence>
<evidence type="ECO:0000256" key="8">
    <source>
        <dbReference type="SAM" id="Coils"/>
    </source>
</evidence>
<evidence type="ECO:0000256" key="1">
    <source>
        <dbReference type="ARBA" id="ARBA00004141"/>
    </source>
</evidence>
<keyword evidence="2 9" id="KW-0812">Transmembrane</keyword>
<dbReference type="CDD" id="cd11386">
    <property type="entry name" value="MCP_signal"/>
    <property type="match status" value="1"/>
</dbReference>
<evidence type="ECO:0000259" key="10">
    <source>
        <dbReference type="PROSITE" id="PS50111"/>
    </source>
</evidence>
<reference evidence="13" key="1">
    <citation type="journal article" date="2019" name="Int. J. Syst. Evol. Microbiol.">
        <title>The Global Catalogue of Microorganisms (GCM) 10K type strain sequencing project: providing services to taxonomists for standard genome sequencing and annotation.</title>
        <authorList>
            <consortium name="The Broad Institute Genomics Platform"/>
            <consortium name="The Broad Institute Genome Sequencing Center for Infectious Disease"/>
            <person name="Wu L."/>
            <person name="Ma J."/>
        </authorList>
    </citation>
    <scope>NUCLEOTIDE SEQUENCE [LARGE SCALE GENOMIC DNA]</scope>
    <source>
        <strain evidence="13">NBRC 103166</strain>
    </source>
</reference>
<feature type="transmembrane region" description="Helical" evidence="9">
    <location>
        <begin position="268"/>
        <end position="287"/>
    </location>
</feature>
<comment type="caution">
    <text evidence="12">The sequence shown here is derived from an EMBL/GenBank/DDBJ whole genome shotgun (WGS) entry which is preliminary data.</text>
</comment>
<evidence type="ECO:0000259" key="11">
    <source>
        <dbReference type="PROSITE" id="PS50885"/>
    </source>
</evidence>
<comment type="similarity">
    <text evidence="6">Belongs to the methyl-accepting chemotaxis (MCP) protein family.</text>
</comment>
<dbReference type="RefSeq" id="WP_284203700.1">
    <property type="nucleotide sequence ID" value="NZ_BSPQ01000004.1"/>
</dbReference>
<dbReference type="PANTHER" id="PTHR32089">
    <property type="entry name" value="METHYL-ACCEPTING CHEMOTAXIS PROTEIN MCPB"/>
    <property type="match status" value="1"/>
</dbReference>
<protein>
    <submittedName>
        <fullName evidence="12">Methyl-accepting chemotaxis protein</fullName>
    </submittedName>
</protein>
<evidence type="ECO:0000256" key="9">
    <source>
        <dbReference type="SAM" id="Phobius"/>
    </source>
</evidence>
<dbReference type="EMBL" id="BSPQ01000004">
    <property type="protein sequence ID" value="GLS90581.1"/>
    <property type="molecule type" value="Genomic_DNA"/>
</dbReference>
<dbReference type="Pfam" id="PF00672">
    <property type="entry name" value="HAMP"/>
    <property type="match status" value="1"/>
</dbReference>
<sequence>MLIKHKLIANTIISIVSMIAMLLLLNFSFSSLKKDIALAQNIGTIEAIILQLRIDEKEFIAHKKIVQVEAFNKQYNELEKQLMMVKSNLLEMGFPSDEVSNLSSVLESYRHNFNTLVASQKRIGLTTKDGLYGVLTKAVQQVERSIGKSDFEMLSLTLQLRRYEKDFLMDSDRKHIRKFERIYDELIKGVDSSSLSISKQAAVNFSLPKYKQAFLALTAEQKVFGYDEQSGLRNALLESSTQVIKQQNIVVSNTNSAINNYIESISNITYLLFAIALILSIIIGSAVSRSIMKGISFIKKSIIQIAETNDLSIVVQTKNSDELAEMADAFNTMISNFQALIISTQQSANNVTDTVTNLTTNIHHANSDAQSQIQKTDMVATAVTEMVATIEEIASNTNDAADKTEQTNQNAIAGKHDVDATIQQINTLSDKLIESEDVINLLSEDSKTIGTVLDVIRAIAEQTNLLALNAAIEAARAGEQGRGFAVVADEVRTLASRTQESTKEIENIINSLQGRTNSIVSLMSNCRIEGEQSVTQANQAGQMLAKINQDIVSIMDMNTAIATAIQQQSAVASEVNRHVVSIRDVAENSGLRSQKNDHMSVELEAQANKLISAVSEFKV</sequence>
<dbReference type="CDD" id="cd06225">
    <property type="entry name" value="HAMP"/>
    <property type="match status" value="1"/>
</dbReference>
<dbReference type="PANTHER" id="PTHR32089:SF119">
    <property type="entry name" value="METHYL-ACCEPTING CHEMOTAXIS PROTEIN CTPL"/>
    <property type="match status" value="1"/>
</dbReference>
<dbReference type="InterPro" id="IPR004090">
    <property type="entry name" value="Chemotax_Me-accpt_rcpt"/>
</dbReference>
<accession>A0ABQ6DZJ5</accession>
<feature type="domain" description="HAMP" evidence="11">
    <location>
        <begin position="289"/>
        <end position="342"/>
    </location>
</feature>
<dbReference type="SUPFAM" id="SSF58104">
    <property type="entry name" value="Methyl-accepting chemotaxis protein (MCP) signaling domain"/>
    <property type="match status" value="1"/>
</dbReference>
<feature type="transmembrane region" description="Helical" evidence="9">
    <location>
        <begin position="7"/>
        <end position="29"/>
    </location>
</feature>